<feature type="transmembrane region" description="Helical" evidence="7">
    <location>
        <begin position="397"/>
        <end position="418"/>
    </location>
</feature>
<feature type="transmembrane region" description="Helical" evidence="7">
    <location>
        <begin position="107"/>
        <end position="127"/>
    </location>
</feature>
<dbReference type="PANTHER" id="PTHR42718:SF46">
    <property type="entry name" value="BLR6921 PROTEIN"/>
    <property type="match status" value="1"/>
</dbReference>
<dbReference type="CDD" id="cd17321">
    <property type="entry name" value="MFS_MMR_MDR_like"/>
    <property type="match status" value="1"/>
</dbReference>
<dbReference type="Pfam" id="PF07690">
    <property type="entry name" value="MFS_1"/>
    <property type="match status" value="1"/>
</dbReference>
<feature type="transmembrane region" description="Helical" evidence="7">
    <location>
        <begin position="229"/>
        <end position="247"/>
    </location>
</feature>
<feature type="transmembrane region" description="Helical" evidence="7">
    <location>
        <begin position="332"/>
        <end position="352"/>
    </location>
</feature>
<dbReference type="PRINTS" id="PR01036">
    <property type="entry name" value="TCRTETB"/>
</dbReference>
<dbReference type="InterPro" id="IPR036259">
    <property type="entry name" value="MFS_trans_sf"/>
</dbReference>
<comment type="subcellular location">
    <subcellularLocation>
        <location evidence="1">Cell membrane</location>
        <topology evidence="1">Multi-pass membrane protein</topology>
    </subcellularLocation>
</comment>
<evidence type="ECO:0000256" key="6">
    <source>
        <dbReference type="ARBA" id="ARBA00023136"/>
    </source>
</evidence>
<keyword evidence="5 7" id="KW-1133">Transmembrane helix</keyword>
<feature type="transmembrane region" description="Helical" evidence="7">
    <location>
        <begin position="77"/>
        <end position="95"/>
    </location>
</feature>
<keyword evidence="10" id="KW-1185">Reference proteome</keyword>
<gene>
    <name evidence="9" type="ORF">PQ472_09545</name>
</gene>
<dbReference type="RefSeq" id="WP_274259402.1">
    <property type="nucleotide sequence ID" value="NZ_CP117884.1"/>
</dbReference>
<reference evidence="9 10" key="1">
    <citation type="submission" date="2023-02" db="EMBL/GenBank/DDBJ databases">
        <title>Genome sequence of Lacticaseibacillus sp. KACC 23028.</title>
        <authorList>
            <person name="Kim S."/>
            <person name="Heo J."/>
            <person name="Kwon S.-W."/>
        </authorList>
    </citation>
    <scope>NUCLEOTIDE SEQUENCE [LARGE SCALE GENOMIC DNA]</scope>
    <source>
        <strain evidence="9 10">KACC 23028</strain>
    </source>
</reference>
<protein>
    <submittedName>
        <fullName evidence="9">MFS transporter</fullName>
    </submittedName>
</protein>
<sequence>MSKSTDHKWWVLVTVCLAVFMGMLDITIVNVALPEIQKSFATNFSTLQWVLNAYTLVYAMMLLPVSKLGDRFGKKPVFLIGLVIFIVGSLASGMSQNDTWLNIARGFQGIGGAAMMSLSLSIVTLSFPEKQRGLALGIWSSVTGLAVSIGPLIGGALVDSFGWRSIFLINIPAGLIAIVMGVIFINNTAKTDEGALDWLGMLFSTVMVFSTILALIQKETHASYAWTDTRIMSLFALAAVTLVAFIVTELKVQAPMIKLSIFKSPSFVGSNIAAFALGAGIYGGFTYLSILMQNYMGYSAFQTGVKLLWISVFTLILGPLTGLLSGKIGNRWLISIALLFGVGGILSIAHLLQVRFRWHDLFLGFILLGFSNALVNPPISNTAMGSVKREEVGMASGVLNVFRQLGISFGVVILGISVTNGYNDKLNSGLTRLAQLPPAFSSHVTAAKGQLVHLLHQAGPFAGRQIFTNSQAKPYRQLPVFAQVHDVVFQAFQSGMVRACLVIAVTLGIGVVASMVLIRDKREVGTKK</sequence>
<dbReference type="InterPro" id="IPR004638">
    <property type="entry name" value="EmrB-like"/>
</dbReference>
<evidence type="ECO:0000256" key="7">
    <source>
        <dbReference type="SAM" id="Phobius"/>
    </source>
</evidence>
<evidence type="ECO:0000256" key="2">
    <source>
        <dbReference type="ARBA" id="ARBA00022448"/>
    </source>
</evidence>
<dbReference type="NCBIfam" id="TIGR00711">
    <property type="entry name" value="efflux_EmrB"/>
    <property type="match status" value="1"/>
</dbReference>
<organism evidence="9 10">
    <name type="scientific">Lacticaseibacillus pabuli</name>
    <dbReference type="NCBI Taxonomy" id="3025672"/>
    <lineage>
        <taxon>Bacteria</taxon>
        <taxon>Bacillati</taxon>
        <taxon>Bacillota</taxon>
        <taxon>Bacilli</taxon>
        <taxon>Lactobacillales</taxon>
        <taxon>Lactobacillaceae</taxon>
        <taxon>Lacticaseibacillus</taxon>
    </lineage>
</organism>
<name>A0ABY7WT30_9LACO</name>
<accession>A0ABY7WT30</accession>
<feature type="transmembrane region" description="Helical" evidence="7">
    <location>
        <begin position="166"/>
        <end position="186"/>
    </location>
</feature>
<dbReference type="Gene3D" id="1.20.1250.20">
    <property type="entry name" value="MFS general substrate transporter like domains"/>
    <property type="match status" value="1"/>
</dbReference>
<feature type="transmembrane region" description="Helical" evidence="7">
    <location>
        <begin position="496"/>
        <end position="518"/>
    </location>
</feature>
<evidence type="ECO:0000256" key="1">
    <source>
        <dbReference type="ARBA" id="ARBA00004651"/>
    </source>
</evidence>
<dbReference type="Proteomes" id="UP001220377">
    <property type="component" value="Chromosome"/>
</dbReference>
<feature type="transmembrane region" description="Helical" evidence="7">
    <location>
        <begin position="9"/>
        <end position="33"/>
    </location>
</feature>
<evidence type="ECO:0000313" key="10">
    <source>
        <dbReference type="Proteomes" id="UP001220377"/>
    </source>
</evidence>
<keyword evidence="4 7" id="KW-0812">Transmembrane</keyword>
<dbReference type="Gene3D" id="1.20.1720.10">
    <property type="entry name" value="Multidrug resistance protein D"/>
    <property type="match status" value="1"/>
</dbReference>
<feature type="domain" description="Major facilitator superfamily (MFS) profile" evidence="8">
    <location>
        <begin position="11"/>
        <end position="522"/>
    </location>
</feature>
<feature type="transmembrane region" description="Helical" evidence="7">
    <location>
        <begin position="134"/>
        <end position="154"/>
    </location>
</feature>
<feature type="transmembrane region" description="Helical" evidence="7">
    <location>
        <begin position="358"/>
        <end position="376"/>
    </location>
</feature>
<keyword evidence="3" id="KW-1003">Cell membrane</keyword>
<feature type="transmembrane region" description="Helical" evidence="7">
    <location>
        <begin position="45"/>
        <end position="65"/>
    </location>
</feature>
<feature type="transmembrane region" description="Helical" evidence="7">
    <location>
        <begin position="198"/>
        <end position="217"/>
    </location>
</feature>
<keyword evidence="6 7" id="KW-0472">Membrane</keyword>
<evidence type="ECO:0000256" key="3">
    <source>
        <dbReference type="ARBA" id="ARBA00022475"/>
    </source>
</evidence>
<evidence type="ECO:0000313" key="9">
    <source>
        <dbReference type="EMBL" id="WDF82131.1"/>
    </source>
</evidence>
<dbReference type="EMBL" id="CP117884">
    <property type="protein sequence ID" value="WDF82131.1"/>
    <property type="molecule type" value="Genomic_DNA"/>
</dbReference>
<feature type="transmembrane region" description="Helical" evidence="7">
    <location>
        <begin position="307"/>
        <end position="325"/>
    </location>
</feature>
<dbReference type="SUPFAM" id="SSF103473">
    <property type="entry name" value="MFS general substrate transporter"/>
    <property type="match status" value="1"/>
</dbReference>
<dbReference type="PANTHER" id="PTHR42718">
    <property type="entry name" value="MAJOR FACILITATOR SUPERFAMILY MULTIDRUG TRANSPORTER MFSC"/>
    <property type="match status" value="1"/>
</dbReference>
<evidence type="ECO:0000256" key="4">
    <source>
        <dbReference type="ARBA" id="ARBA00022692"/>
    </source>
</evidence>
<keyword evidence="2" id="KW-0813">Transport</keyword>
<evidence type="ECO:0000256" key="5">
    <source>
        <dbReference type="ARBA" id="ARBA00022989"/>
    </source>
</evidence>
<dbReference type="PROSITE" id="PS50850">
    <property type="entry name" value="MFS"/>
    <property type="match status" value="1"/>
</dbReference>
<feature type="transmembrane region" description="Helical" evidence="7">
    <location>
        <begin position="268"/>
        <end position="287"/>
    </location>
</feature>
<proteinExistence type="predicted"/>
<dbReference type="InterPro" id="IPR011701">
    <property type="entry name" value="MFS"/>
</dbReference>
<evidence type="ECO:0000259" key="8">
    <source>
        <dbReference type="PROSITE" id="PS50850"/>
    </source>
</evidence>
<dbReference type="InterPro" id="IPR020846">
    <property type="entry name" value="MFS_dom"/>
</dbReference>